<dbReference type="PANTHER" id="PTHR24119:SF0">
    <property type="entry name" value="ACYL-COA-BINDING DOMAIN-CONTAINING PROTEIN 6"/>
    <property type="match status" value="1"/>
</dbReference>
<evidence type="ECO:0000256" key="1">
    <source>
        <dbReference type="ARBA" id="ARBA00018419"/>
    </source>
</evidence>
<accession>A0A195DN57</accession>
<dbReference type="PROSITE" id="PS50088">
    <property type="entry name" value="ANK_REPEAT"/>
    <property type="match status" value="2"/>
</dbReference>
<proteinExistence type="predicted"/>
<dbReference type="PRINTS" id="PR00689">
    <property type="entry name" value="ACOABINDINGP"/>
</dbReference>
<dbReference type="PROSITE" id="PS50297">
    <property type="entry name" value="ANK_REP_REGION"/>
    <property type="match status" value="2"/>
</dbReference>
<feature type="repeat" description="ANK" evidence="5">
    <location>
        <begin position="192"/>
        <end position="224"/>
    </location>
</feature>
<reference evidence="7 8" key="1">
    <citation type="submission" date="2015-09" db="EMBL/GenBank/DDBJ databases">
        <title>Trachymyrmex cornetzi WGS genome.</title>
        <authorList>
            <person name="Nygaard S."/>
            <person name="Hu H."/>
            <person name="Boomsma J."/>
            <person name="Zhang G."/>
        </authorList>
    </citation>
    <scope>NUCLEOTIDE SEQUENCE [LARGE SCALE GENOMIC DNA]</scope>
    <source>
        <strain evidence="7">Tcor2-1</strain>
        <tissue evidence="7">Whole body</tissue>
    </source>
</reference>
<dbReference type="KEGG" id="tcz:108765880"/>
<evidence type="ECO:0000259" key="6">
    <source>
        <dbReference type="PROSITE" id="PS51228"/>
    </source>
</evidence>
<dbReference type="Proteomes" id="UP000078492">
    <property type="component" value="Unassembled WGS sequence"/>
</dbReference>
<keyword evidence="8" id="KW-1185">Reference proteome</keyword>
<evidence type="ECO:0000256" key="3">
    <source>
        <dbReference type="ARBA" id="ARBA00023043"/>
    </source>
</evidence>
<evidence type="ECO:0000256" key="2">
    <source>
        <dbReference type="ARBA" id="ARBA00022737"/>
    </source>
</evidence>
<feature type="domain" description="ACB" evidence="6">
    <location>
        <begin position="14"/>
        <end position="99"/>
    </location>
</feature>
<dbReference type="SUPFAM" id="SSF48403">
    <property type="entry name" value="Ankyrin repeat"/>
    <property type="match status" value="1"/>
</dbReference>
<organism evidence="7 8">
    <name type="scientific">Trachymyrmex cornetzi</name>
    <dbReference type="NCBI Taxonomy" id="471704"/>
    <lineage>
        <taxon>Eukaryota</taxon>
        <taxon>Metazoa</taxon>
        <taxon>Ecdysozoa</taxon>
        <taxon>Arthropoda</taxon>
        <taxon>Hexapoda</taxon>
        <taxon>Insecta</taxon>
        <taxon>Pterygota</taxon>
        <taxon>Neoptera</taxon>
        <taxon>Endopterygota</taxon>
        <taxon>Hymenoptera</taxon>
        <taxon>Apocrita</taxon>
        <taxon>Aculeata</taxon>
        <taxon>Formicoidea</taxon>
        <taxon>Formicidae</taxon>
        <taxon>Myrmicinae</taxon>
        <taxon>Trachymyrmex</taxon>
    </lineage>
</organism>
<dbReference type="InterPro" id="IPR035984">
    <property type="entry name" value="Acyl-CoA-binding_sf"/>
</dbReference>
<dbReference type="PROSITE" id="PS51228">
    <property type="entry name" value="ACB_2"/>
    <property type="match status" value="1"/>
</dbReference>
<gene>
    <name evidence="7" type="ORF">ALC57_13428</name>
</gene>
<dbReference type="Pfam" id="PF12796">
    <property type="entry name" value="Ank_2"/>
    <property type="match status" value="1"/>
</dbReference>
<evidence type="ECO:0000313" key="7">
    <source>
        <dbReference type="EMBL" id="KYN14261.1"/>
    </source>
</evidence>
<dbReference type="STRING" id="471704.A0A195DN57"/>
<evidence type="ECO:0000313" key="8">
    <source>
        <dbReference type="Proteomes" id="UP000078492"/>
    </source>
</evidence>
<dbReference type="GO" id="GO:0000062">
    <property type="term" value="F:fatty-acyl-CoA binding"/>
    <property type="evidence" value="ECO:0007669"/>
    <property type="project" value="InterPro"/>
</dbReference>
<dbReference type="SUPFAM" id="SSF47027">
    <property type="entry name" value="Acyl-CoA binding protein"/>
    <property type="match status" value="1"/>
</dbReference>
<evidence type="ECO:0000256" key="5">
    <source>
        <dbReference type="PROSITE-ProRule" id="PRU00023"/>
    </source>
</evidence>
<dbReference type="InterPro" id="IPR014352">
    <property type="entry name" value="FERM/acyl-CoA-bd_prot_sf"/>
</dbReference>
<dbReference type="EMBL" id="KQ980713">
    <property type="protein sequence ID" value="KYN14261.1"/>
    <property type="molecule type" value="Genomic_DNA"/>
</dbReference>
<evidence type="ECO:0000256" key="4">
    <source>
        <dbReference type="ARBA" id="ARBA00023121"/>
    </source>
</evidence>
<dbReference type="SMART" id="SM00248">
    <property type="entry name" value="ANK"/>
    <property type="match status" value="2"/>
</dbReference>
<dbReference type="Gene3D" id="1.25.40.20">
    <property type="entry name" value="Ankyrin repeat-containing domain"/>
    <property type="match status" value="1"/>
</dbReference>
<dbReference type="InterPro" id="IPR036770">
    <property type="entry name" value="Ankyrin_rpt-contain_sf"/>
</dbReference>
<dbReference type="Gene3D" id="1.20.80.10">
    <property type="match status" value="1"/>
</dbReference>
<feature type="repeat" description="ANK" evidence="5">
    <location>
        <begin position="159"/>
        <end position="191"/>
    </location>
</feature>
<dbReference type="Pfam" id="PF00887">
    <property type="entry name" value="ACBP"/>
    <property type="match status" value="1"/>
</dbReference>
<sequence>MAESDLESEPLTDLEETFNRASKYLQTLVSELDSGQLLAFYGLYKQATVGPCDIPRPNWYQVQAKHKWEAWKNLGDMSRETAMTNYIHGIEKINPTWDEEEEAKAGSQKWIVFSKLSYGSAELNDEDKTFLDWIKEGNEAKVREFLSGEPTLVNKPDEEGMHPIHWAADRGYLEILDYLIKSGANVNSRDQYGQTALHYVVSCDHVDAVKYLLSIGAQSNIADNDGMTPKEIANEQIAALL</sequence>
<keyword evidence="4" id="KW-0446">Lipid-binding</keyword>
<keyword evidence="3 5" id="KW-0040">ANK repeat</keyword>
<name>A0A195DN57_9HYME</name>
<dbReference type="InterPro" id="IPR002110">
    <property type="entry name" value="Ankyrin_rpt"/>
</dbReference>
<protein>
    <recommendedName>
        <fullName evidence="1">Acyl-CoA-binding domain-containing protein 6</fullName>
    </recommendedName>
</protein>
<dbReference type="AlphaFoldDB" id="A0A195DN57"/>
<dbReference type="OrthoDB" id="10254927at2759"/>
<dbReference type="PANTHER" id="PTHR24119">
    <property type="entry name" value="ACYL-COA-BINDING DOMAIN-CONTAINING PROTEIN 6"/>
    <property type="match status" value="1"/>
</dbReference>
<keyword evidence="2" id="KW-0677">Repeat</keyword>
<dbReference type="InterPro" id="IPR000582">
    <property type="entry name" value="Acyl-CoA-binding_protein"/>
</dbReference>